<proteinExistence type="inferred from homology"/>
<evidence type="ECO:0000313" key="11">
    <source>
        <dbReference type="Proteomes" id="UP000077667"/>
    </source>
</evidence>
<comment type="similarity">
    <text evidence="5">Belongs to the Orn/Lys/Arg decarboxylase class-II family. LysA subfamily.</text>
</comment>
<evidence type="ECO:0000256" key="3">
    <source>
        <dbReference type="ARBA" id="ARBA00022898"/>
    </source>
</evidence>
<comment type="function">
    <text evidence="5">Specifically catalyzes the decarboxylation of meso-diaminopimelate (meso-DAP) to L-lysine.</text>
</comment>
<feature type="modified residue" description="N6-(pyridoxal phosphate)lysine" evidence="5 7">
    <location>
        <position position="52"/>
    </location>
</feature>
<dbReference type="Pfam" id="PF02784">
    <property type="entry name" value="Orn_Arg_deC_N"/>
    <property type="match status" value="1"/>
</dbReference>
<evidence type="ECO:0000256" key="4">
    <source>
        <dbReference type="ARBA" id="ARBA00023239"/>
    </source>
</evidence>
<feature type="binding site" evidence="5">
    <location>
        <position position="358"/>
    </location>
    <ligand>
        <name>pyridoxal 5'-phosphate</name>
        <dbReference type="ChEBI" id="CHEBI:597326"/>
    </ligand>
</feature>
<dbReference type="AlphaFoldDB" id="A0A1A9I645"/>
<feature type="binding site" evidence="5">
    <location>
        <position position="300"/>
    </location>
    <ligand>
        <name>substrate</name>
    </ligand>
</feature>
<evidence type="ECO:0000256" key="6">
    <source>
        <dbReference type="NCBIfam" id="TIGR01048"/>
    </source>
</evidence>
<dbReference type="PROSITE" id="PS00878">
    <property type="entry name" value="ODR_DC_2_1"/>
    <property type="match status" value="1"/>
</dbReference>
<dbReference type="KEGG" id="nia:A8C56_15460"/>
<comment type="pathway">
    <text evidence="5 8">Amino-acid biosynthesis; L-lysine biosynthesis via DAP pathway; L-lysine from DL-2,6-diaminopimelate: step 1/1.</text>
</comment>
<dbReference type="CDD" id="cd06828">
    <property type="entry name" value="PLPDE_III_DapDC"/>
    <property type="match status" value="1"/>
</dbReference>
<comment type="subunit">
    <text evidence="5">Homodimer.</text>
</comment>
<dbReference type="EMBL" id="CP015772">
    <property type="protein sequence ID" value="ANH82180.1"/>
    <property type="molecule type" value="Genomic_DNA"/>
</dbReference>
<comment type="catalytic activity">
    <reaction evidence="5 8">
        <text>meso-2,6-diaminopimelate + H(+) = L-lysine + CO2</text>
        <dbReference type="Rhea" id="RHEA:15101"/>
        <dbReference type="ChEBI" id="CHEBI:15378"/>
        <dbReference type="ChEBI" id="CHEBI:16526"/>
        <dbReference type="ChEBI" id="CHEBI:32551"/>
        <dbReference type="ChEBI" id="CHEBI:57791"/>
        <dbReference type="EC" id="4.1.1.20"/>
    </reaction>
</comment>
<feature type="domain" description="Orn/DAP/Arg decarboxylase 2 N-terminal" evidence="9">
    <location>
        <begin position="27"/>
        <end position="268"/>
    </location>
</feature>
<dbReference type="UniPathway" id="UPA00034">
    <property type="reaction ID" value="UER00027"/>
</dbReference>
<keyword evidence="3 5" id="KW-0663">Pyridoxal phosphate</keyword>
<dbReference type="Gene3D" id="2.40.37.10">
    <property type="entry name" value="Lyase, Ornithine Decarboxylase, Chain A, domain 1"/>
    <property type="match status" value="1"/>
</dbReference>
<dbReference type="NCBIfam" id="TIGR01048">
    <property type="entry name" value="lysA"/>
    <property type="match status" value="1"/>
</dbReference>
<dbReference type="OrthoDB" id="9802241at2"/>
<name>A0A1A9I645_9BACT</name>
<dbReference type="GO" id="GO:0030170">
    <property type="term" value="F:pyridoxal phosphate binding"/>
    <property type="evidence" value="ECO:0007669"/>
    <property type="project" value="UniProtKB-UniRule"/>
</dbReference>
<evidence type="ECO:0000256" key="8">
    <source>
        <dbReference type="RuleBase" id="RU003738"/>
    </source>
</evidence>
<dbReference type="GO" id="GO:0008836">
    <property type="term" value="F:diaminopimelate decarboxylase activity"/>
    <property type="evidence" value="ECO:0007669"/>
    <property type="project" value="UniProtKB-UniRule"/>
</dbReference>
<keyword evidence="11" id="KW-1185">Reference proteome</keyword>
<dbReference type="STRING" id="1176587.A8C56_15460"/>
<keyword evidence="5 8" id="KW-0457">Lysine biosynthesis</keyword>
<dbReference type="InterPro" id="IPR029066">
    <property type="entry name" value="PLP-binding_barrel"/>
</dbReference>
<dbReference type="SUPFAM" id="SSF50621">
    <property type="entry name" value="Alanine racemase C-terminal domain-like"/>
    <property type="match status" value="1"/>
</dbReference>
<evidence type="ECO:0000256" key="5">
    <source>
        <dbReference type="HAMAP-Rule" id="MF_02120"/>
    </source>
</evidence>
<feature type="binding site" evidence="5">
    <location>
        <position position="358"/>
    </location>
    <ligand>
        <name>substrate</name>
    </ligand>
</feature>
<protein>
    <recommendedName>
        <fullName evidence="5 6">Diaminopimelate decarboxylase</fullName>
        <shortName evidence="5">DAP decarboxylase</shortName>
        <shortName evidence="5">DAPDC</shortName>
        <ecNumber evidence="5 6">4.1.1.20</ecNumber>
    </recommendedName>
</protein>
<dbReference type="InterPro" id="IPR009006">
    <property type="entry name" value="Ala_racemase/Decarboxylase_C"/>
</dbReference>
<keyword evidence="2 5" id="KW-0210">Decarboxylase</keyword>
<dbReference type="InterPro" id="IPR000183">
    <property type="entry name" value="Orn/DAP/Arg_de-COase"/>
</dbReference>
<sequence length="403" mass="45290">MSEQLTNEELIQVAREFGTPVYVYNADKIEQQYHKLRGAFGSERVKIFYAAKALTNLSVLRFIKKLGANVDCSSINEVKLALQAGFEPSRILYTSNGIHFTEIEEALQLGVFVNIDSLFNLQKLGAQYGNKYPVGVRLRPNIMAGGNLKISTGHDKSKFGIPVEQLDQLLEIVKKYNIRIRNLHIHTGSDIKDAAVFVKGIEVLFDIIPHFPYLQSVDLGGGFKVAYKEGDPVIDVEALAQKVLTEFDAHETARRLEIWFEPGKFMVSEAGYLITSVNLIKETSATTFVSVNSGFNHLIRPMFYDAYHRISNITNPSGPVKAYSVVGNICETDTFAWERPLPEVREGDLLVFYNAGAYGYEMASTFNSRFRPAEVIVYKGNAQLIRKRDTLDDLTRNQVVVDL</sequence>
<keyword evidence="4 5" id="KW-0456">Lyase</keyword>
<reference evidence="10 11" key="1">
    <citation type="submission" date="2016-05" db="EMBL/GenBank/DDBJ databases">
        <title>Niabella ginsenosidivorans BS26 whole genome sequencing.</title>
        <authorList>
            <person name="Im W.T."/>
            <person name="Siddiqi M.Z."/>
        </authorList>
    </citation>
    <scope>NUCLEOTIDE SEQUENCE [LARGE SCALE GENOMIC DNA]</scope>
    <source>
        <strain evidence="10 11">BS26</strain>
    </source>
</reference>
<evidence type="ECO:0000256" key="7">
    <source>
        <dbReference type="PIRSR" id="PIRSR600183-50"/>
    </source>
</evidence>
<dbReference type="InterPro" id="IPR002986">
    <property type="entry name" value="DAP_deCOOHase_LysA"/>
</dbReference>
<evidence type="ECO:0000256" key="1">
    <source>
        <dbReference type="ARBA" id="ARBA00001933"/>
    </source>
</evidence>
<evidence type="ECO:0000313" key="10">
    <source>
        <dbReference type="EMBL" id="ANH82180.1"/>
    </source>
</evidence>
<feature type="binding site" evidence="5">
    <location>
        <position position="222"/>
    </location>
    <ligand>
        <name>pyridoxal 5'-phosphate</name>
        <dbReference type="ChEBI" id="CHEBI:597326"/>
    </ligand>
</feature>
<dbReference type="Proteomes" id="UP000077667">
    <property type="component" value="Chromosome"/>
</dbReference>
<dbReference type="HAMAP" id="MF_02120">
    <property type="entry name" value="LysA"/>
    <property type="match status" value="1"/>
</dbReference>
<evidence type="ECO:0000259" key="9">
    <source>
        <dbReference type="Pfam" id="PF02784"/>
    </source>
</evidence>
<dbReference type="SUPFAM" id="SSF51419">
    <property type="entry name" value="PLP-binding barrel"/>
    <property type="match status" value="1"/>
</dbReference>
<dbReference type="PANTHER" id="PTHR43727:SF2">
    <property type="entry name" value="GROUP IV DECARBOXYLASE"/>
    <property type="match status" value="1"/>
</dbReference>
<comment type="cofactor">
    <cofactor evidence="1 5 7 8">
        <name>pyridoxal 5'-phosphate</name>
        <dbReference type="ChEBI" id="CHEBI:597326"/>
    </cofactor>
</comment>
<gene>
    <name evidence="5" type="primary">lysA</name>
    <name evidence="10" type="ORF">A8C56_15460</name>
</gene>
<feature type="active site" description="Proton donor" evidence="7">
    <location>
        <position position="330"/>
    </location>
</feature>
<dbReference type="InterPro" id="IPR022653">
    <property type="entry name" value="De-COase2_pyr-phos_BS"/>
</dbReference>
<dbReference type="Gene3D" id="3.20.20.10">
    <property type="entry name" value="Alanine racemase"/>
    <property type="match status" value="1"/>
</dbReference>
<organism evidence="10 11">
    <name type="scientific">Niabella ginsenosidivorans</name>
    <dbReference type="NCBI Taxonomy" id="1176587"/>
    <lineage>
        <taxon>Bacteria</taxon>
        <taxon>Pseudomonadati</taxon>
        <taxon>Bacteroidota</taxon>
        <taxon>Chitinophagia</taxon>
        <taxon>Chitinophagales</taxon>
        <taxon>Chitinophagaceae</taxon>
        <taxon>Niabella</taxon>
    </lineage>
</organism>
<evidence type="ECO:0000256" key="2">
    <source>
        <dbReference type="ARBA" id="ARBA00022793"/>
    </source>
</evidence>
<dbReference type="PRINTS" id="PR01179">
    <property type="entry name" value="ODADCRBXLASE"/>
</dbReference>
<feature type="binding site" evidence="5">
    <location>
        <position position="304"/>
    </location>
    <ligand>
        <name>substrate</name>
    </ligand>
</feature>
<dbReference type="EC" id="4.1.1.20" evidence="5 6"/>
<dbReference type="GO" id="GO:0009089">
    <property type="term" value="P:lysine biosynthetic process via diaminopimelate"/>
    <property type="evidence" value="ECO:0007669"/>
    <property type="project" value="UniProtKB-UniRule"/>
</dbReference>
<accession>A0A1A9I645</accession>
<comment type="caution">
    <text evidence="5">Lacks conserved residue(s) required for the propagation of feature annotation.</text>
</comment>
<dbReference type="PANTHER" id="PTHR43727">
    <property type="entry name" value="DIAMINOPIMELATE DECARBOXYLASE"/>
    <property type="match status" value="1"/>
</dbReference>
<keyword evidence="5" id="KW-0028">Amino-acid biosynthesis</keyword>
<dbReference type="RefSeq" id="WP_067757891.1">
    <property type="nucleotide sequence ID" value="NZ_CP015772.1"/>
</dbReference>
<dbReference type="PRINTS" id="PR01181">
    <property type="entry name" value="DAPDCRBXLASE"/>
</dbReference>
<dbReference type="InterPro" id="IPR022644">
    <property type="entry name" value="De-COase2_N"/>
</dbReference>
<feature type="binding site" evidence="5">
    <location>
        <position position="331"/>
    </location>
    <ligand>
        <name>substrate</name>
    </ligand>
</feature>
<dbReference type="FunFam" id="3.20.20.10:FF:000003">
    <property type="entry name" value="Diaminopimelate decarboxylase"/>
    <property type="match status" value="1"/>
</dbReference>